<sequence length="247" mass="27577">MEFYQLYGSEELIKQDSISKAFGIELSQRKVIAFVGAGGKTTSVHHLAKELVSLGKRVIITTTTHMFLPTEHGVLKEDKEMLLSMLNLSGIAVVGTPCGDGKMAKVSDSFYEWMKTVSDYILVEADGSKRLPIKVPDKHEPVLPKDTDYVVVLVGLTCLSKPLLECCHRWQMAMEILNCEPTHEVEPGDVAKLVAEGYCNKLMIPFRVILNQCESMEEREKAVEIINNLKELKISIDNVAFGNYILS</sequence>
<proteinExistence type="predicted"/>
<reference evidence="2" key="1">
    <citation type="submission" date="2007-11" db="EMBL/GenBank/DDBJ databases">
        <title>Complete genome sequence of Clostridium phytofermentans ISDg.</title>
        <authorList>
            <person name="Leschine S.B."/>
            <person name="Warnick T.A."/>
            <person name="Blanchard J.L."/>
            <person name="Schnell D.J."/>
            <person name="Petit E.L."/>
            <person name="LaTouf W.G."/>
            <person name="Copeland A."/>
            <person name="Lucas S."/>
            <person name="Lapidus A."/>
            <person name="Barry K."/>
            <person name="Glavina del Rio T."/>
            <person name="Dalin E."/>
            <person name="Tice H."/>
            <person name="Pitluck S."/>
            <person name="Kiss H."/>
            <person name="Brettin T."/>
            <person name="Bruce D."/>
            <person name="Detter J.C."/>
            <person name="Han C."/>
            <person name="Kuske C."/>
            <person name="Schmutz J."/>
            <person name="Larimer F."/>
            <person name="Land M."/>
            <person name="Hauser L."/>
            <person name="Kyrpides N."/>
            <person name="Kim E.A."/>
            <person name="Richardson P."/>
        </authorList>
    </citation>
    <scope>NUCLEOTIDE SEQUENCE [LARGE SCALE GENOMIC DNA]</scope>
    <source>
        <strain evidence="2">ATCC 700394 / DSM 18823 / ISDg</strain>
    </source>
</reference>
<dbReference type="InterPro" id="IPR036565">
    <property type="entry name" value="Mur-like_cat_sf"/>
</dbReference>
<keyword evidence="2" id="KW-1185">Reference proteome</keyword>
<dbReference type="EMBL" id="CP000885">
    <property type="protein sequence ID" value="ABX41865.1"/>
    <property type="molecule type" value="Genomic_DNA"/>
</dbReference>
<accession>A9KPW6</accession>
<dbReference type="RefSeq" id="WP_012199519.1">
    <property type="nucleotide sequence ID" value="NC_010001.1"/>
</dbReference>
<dbReference type="Pfam" id="PF19842">
    <property type="entry name" value="YqeC"/>
    <property type="match status" value="1"/>
</dbReference>
<evidence type="ECO:0000313" key="2">
    <source>
        <dbReference type="Proteomes" id="UP000000370"/>
    </source>
</evidence>
<dbReference type="Proteomes" id="UP000000370">
    <property type="component" value="Chromosome"/>
</dbReference>
<dbReference type="STRING" id="357809.Cphy_1491"/>
<dbReference type="AlphaFoldDB" id="A9KPW6"/>
<dbReference type="SUPFAM" id="SSF53623">
    <property type="entry name" value="MurD-like peptide ligases, catalytic domain"/>
    <property type="match status" value="1"/>
</dbReference>
<dbReference type="eggNOG" id="COG1763">
    <property type="taxonomic scope" value="Bacteria"/>
</dbReference>
<organism evidence="1 2">
    <name type="scientific">Lachnoclostridium phytofermentans (strain ATCC 700394 / DSM 18823 / ISDg)</name>
    <name type="common">Clostridium phytofermentans</name>
    <dbReference type="NCBI Taxonomy" id="357809"/>
    <lineage>
        <taxon>Bacteria</taxon>
        <taxon>Bacillati</taxon>
        <taxon>Bacillota</taxon>
        <taxon>Clostridia</taxon>
        <taxon>Lachnospirales</taxon>
        <taxon>Lachnospiraceae</taxon>
    </lineage>
</organism>
<name>A9KPW6_LACP7</name>
<dbReference type="GO" id="GO:0005524">
    <property type="term" value="F:ATP binding"/>
    <property type="evidence" value="ECO:0007669"/>
    <property type="project" value="InterPro"/>
</dbReference>
<dbReference type="NCBIfam" id="TIGR03172">
    <property type="entry name" value="selenium cofactor biosynthesis protein YqeC"/>
    <property type="match status" value="1"/>
</dbReference>
<evidence type="ECO:0008006" key="3">
    <source>
        <dbReference type="Google" id="ProtNLM"/>
    </source>
</evidence>
<dbReference type="HOGENOM" id="CLU_068045_1_0_9"/>
<dbReference type="InterPro" id="IPR017587">
    <property type="entry name" value="YqeC"/>
</dbReference>
<dbReference type="OrthoDB" id="368187at2"/>
<gene>
    <name evidence="1" type="ordered locus">Cphy_1491</name>
</gene>
<dbReference type="KEGG" id="cpy:Cphy_1491"/>
<protein>
    <recommendedName>
        <fullName evidence="3">Selenium-dependent hydroxylase accessory protein YqeC</fullName>
    </recommendedName>
</protein>
<evidence type="ECO:0000313" key="1">
    <source>
        <dbReference type="EMBL" id="ABX41865.1"/>
    </source>
</evidence>